<evidence type="ECO:0000256" key="1">
    <source>
        <dbReference type="SAM" id="Phobius"/>
    </source>
</evidence>
<keyword evidence="1" id="KW-0812">Transmembrane</keyword>
<evidence type="ECO:0000313" key="2">
    <source>
        <dbReference type="EnsemblProtists" id="HpaP805576"/>
    </source>
</evidence>
<organism evidence="2 3">
    <name type="scientific">Hyaloperonospora arabidopsidis (strain Emoy2)</name>
    <name type="common">Downy mildew agent</name>
    <name type="synonym">Peronospora arabidopsidis</name>
    <dbReference type="NCBI Taxonomy" id="559515"/>
    <lineage>
        <taxon>Eukaryota</taxon>
        <taxon>Sar</taxon>
        <taxon>Stramenopiles</taxon>
        <taxon>Oomycota</taxon>
        <taxon>Peronosporomycetes</taxon>
        <taxon>Peronosporales</taxon>
        <taxon>Peronosporaceae</taxon>
        <taxon>Hyaloperonospora</taxon>
    </lineage>
</organism>
<dbReference type="AlphaFoldDB" id="M4BGQ1"/>
<dbReference type="STRING" id="559515.M4BGQ1"/>
<sequence>MPKLQACEIADVFWVDVQELFNPRRYQILSYPLEQTLRVHPRVLVIVKRLLGDMLFDCIYLPRPHHPLPDDKYLPRRDVHDFVLWGLTLRAVTHLFAAAGSSLPVRPIAQHFEKSKILGGFVLYCTRKPLTVVVGATAFLSSIVVVKLVYTAL</sequence>
<dbReference type="Proteomes" id="UP000011713">
    <property type="component" value="Unassembled WGS sequence"/>
</dbReference>
<keyword evidence="1" id="KW-1133">Transmembrane helix</keyword>
<accession>M4BGQ1</accession>
<feature type="transmembrane region" description="Helical" evidence="1">
    <location>
        <begin position="130"/>
        <end position="150"/>
    </location>
</feature>
<dbReference type="InParanoid" id="M4BGQ1"/>
<dbReference type="HOGENOM" id="CLU_1716756_0_0_1"/>
<dbReference type="EMBL" id="JH598238">
    <property type="status" value="NOT_ANNOTATED_CDS"/>
    <property type="molecule type" value="Genomic_DNA"/>
</dbReference>
<dbReference type="EnsemblProtists" id="HpaT805576">
    <property type="protein sequence ID" value="HpaP805576"/>
    <property type="gene ID" value="HpaG805576"/>
</dbReference>
<protein>
    <submittedName>
        <fullName evidence="2">Uncharacterized protein</fullName>
    </submittedName>
</protein>
<proteinExistence type="predicted"/>
<reference evidence="2" key="2">
    <citation type="submission" date="2015-06" db="UniProtKB">
        <authorList>
            <consortium name="EnsemblProtists"/>
        </authorList>
    </citation>
    <scope>IDENTIFICATION</scope>
    <source>
        <strain evidence="2">Emoy2</strain>
    </source>
</reference>
<name>M4BGQ1_HYAAE</name>
<keyword evidence="1" id="KW-0472">Membrane</keyword>
<reference evidence="3" key="1">
    <citation type="journal article" date="2010" name="Science">
        <title>Signatures of adaptation to obligate biotrophy in the Hyaloperonospora arabidopsidis genome.</title>
        <authorList>
            <person name="Baxter L."/>
            <person name="Tripathy S."/>
            <person name="Ishaque N."/>
            <person name="Boot N."/>
            <person name="Cabral A."/>
            <person name="Kemen E."/>
            <person name="Thines M."/>
            <person name="Ah-Fong A."/>
            <person name="Anderson R."/>
            <person name="Badejoko W."/>
            <person name="Bittner-Eddy P."/>
            <person name="Boore J.L."/>
            <person name="Chibucos M.C."/>
            <person name="Coates M."/>
            <person name="Dehal P."/>
            <person name="Delehaunty K."/>
            <person name="Dong S."/>
            <person name="Downton P."/>
            <person name="Dumas B."/>
            <person name="Fabro G."/>
            <person name="Fronick C."/>
            <person name="Fuerstenberg S.I."/>
            <person name="Fulton L."/>
            <person name="Gaulin E."/>
            <person name="Govers F."/>
            <person name="Hughes L."/>
            <person name="Humphray S."/>
            <person name="Jiang R.H."/>
            <person name="Judelson H."/>
            <person name="Kamoun S."/>
            <person name="Kyung K."/>
            <person name="Meijer H."/>
            <person name="Minx P."/>
            <person name="Morris P."/>
            <person name="Nelson J."/>
            <person name="Phuntumart V."/>
            <person name="Qutob D."/>
            <person name="Rehmany A."/>
            <person name="Rougon-Cardoso A."/>
            <person name="Ryden P."/>
            <person name="Torto-Alalibo T."/>
            <person name="Studholme D."/>
            <person name="Wang Y."/>
            <person name="Win J."/>
            <person name="Wood J."/>
            <person name="Clifton S.W."/>
            <person name="Rogers J."/>
            <person name="Van den Ackerveken G."/>
            <person name="Jones J.D."/>
            <person name="McDowell J.M."/>
            <person name="Beynon J."/>
            <person name="Tyler B.M."/>
        </authorList>
    </citation>
    <scope>NUCLEOTIDE SEQUENCE [LARGE SCALE GENOMIC DNA]</scope>
    <source>
        <strain evidence="3">Emoy2</strain>
    </source>
</reference>
<dbReference type="eggNOG" id="KOG3069">
    <property type="taxonomic scope" value="Eukaryota"/>
</dbReference>
<evidence type="ECO:0000313" key="3">
    <source>
        <dbReference type="Proteomes" id="UP000011713"/>
    </source>
</evidence>
<dbReference type="VEuPathDB" id="FungiDB:HpaG805576"/>
<keyword evidence="3" id="KW-1185">Reference proteome</keyword>